<dbReference type="SMART" id="SM00850">
    <property type="entry name" value="LytTR"/>
    <property type="match status" value="1"/>
</dbReference>
<evidence type="ECO:0000256" key="2">
    <source>
        <dbReference type="ARBA" id="ARBA00023015"/>
    </source>
</evidence>
<dbReference type="InterPro" id="IPR046947">
    <property type="entry name" value="LytR-like"/>
</dbReference>
<feature type="domain" description="HTH LytTR-type" evidence="5">
    <location>
        <begin position="39"/>
        <end position="144"/>
    </location>
</feature>
<keyword evidence="2" id="KW-0805">Transcription regulation</keyword>
<name>A0ABS9M4N0_9FIRM</name>
<reference evidence="6 7" key="1">
    <citation type="submission" date="2022-01" db="EMBL/GenBank/DDBJ databases">
        <title>Collection of gut derived symbiotic bacterial strains cultured from healthy donors.</title>
        <authorList>
            <person name="Lin H."/>
            <person name="Kohout C."/>
            <person name="Waligurski E."/>
            <person name="Pamer E.G."/>
        </authorList>
    </citation>
    <scope>NUCLEOTIDE SEQUENCE [LARGE SCALE GENOMIC DNA]</scope>
    <source>
        <strain evidence="6 7">DFI.3.7</strain>
    </source>
</reference>
<keyword evidence="3" id="KW-0238">DNA-binding</keyword>
<dbReference type="PROSITE" id="PS50930">
    <property type="entry name" value="HTH_LYTTR"/>
    <property type="match status" value="1"/>
</dbReference>
<dbReference type="Pfam" id="PF04397">
    <property type="entry name" value="LytTR"/>
    <property type="match status" value="1"/>
</dbReference>
<dbReference type="InterPro" id="IPR007492">
    <property type="entry name" value="LytTR_DNA-bd_dom"/>
</dbReference>
<proteinExistence type="predicted"/>
<evidence type="ECO:0000256" key="1">
    <source>
        <dbReference type="ARBA" id="ARBA00022490"/>
    </source>
</evidence>
<evidence type="ECO:0000313" key="6">
    <source>
        <dbReference type="EMBL" id="MCG4525736.1"/>
    </source>
</evidence>
<keyword evidence="7" id="KW-1185">Reference proteome</keyword>
<dbReference type="Proteomes" id="UP001200313">
    <property type="component" value="Unassembled WGS sequence"/>
</dbReference>
<keyword evidence="4" id="KW-0804">Transcription</keyword>
<protein>
    <submittedName>
        <fullName evidence="6">LytTR family transcriptional regulator</fullName>
    </submittedName>
</protein>
<organism evidence="6 7">
    <name type="scientific">Intestinimonas massiliensis</name>
    <name type="common">ex Afouda et al. 2020</name>
    <dbReference type="NCBI Taxonomy" id="1673721"/>
    <lineage>
        <taxon>Bacteria</taxon>
        <taxon>Bacillati</taxon>
        <taxon>Bacillota</taxon>
        <taxon>Clostridia</taxon>
        <taxon>Eubacteriales</taxon>
        <taxon>Intestinimonas</taxon>
    </lineage>
</organism>
<accession>A0ABS9M4N0</accession>
<dbReference type="EMBL" id="JAKNJB010000002">
    <property type="protein sequence ID" value="MCG4525736.1"/>
    <property type="molecule type" value="Genomic_DNA"/>
</dbReference>
<gene>
    <name evidence="6" type="ORF">L0P79_01405</name>
</gene>
<evidence type="ECO:0000256" key="4">
    <source>
        <dbReference type="ARBA" id="ARBA00023163"/>
    </source>
</evidence>
<keyword evidence="1" id="KW-0963">Cytoplasm</keyword>
<dbReference type="PANTHER" id="PTHR37299:SF2">
    <property type="entry name" value="HTH LYTTR-TYPE DOMAIN-CONTAINING PROTEIN"/>
    <property type="match status" value="1"/>
</dbReference>
<dbReference type="PANTHER" id="PTHR37299">
    <property type="entry name" value="TRANSCRIPTIONAL REGULATOR-RELATED"/>
    <property type="match status" value="1"/>
</dbReference>
<evidence type="ECO:0000313" key="7">
    <source>
        <dbReference type="Proteomes" id="UP001200313"/>
    </source>
</evidence>
<comment type="caution">
    <text evidence="6">The sequence shown here is derived from an EMBL/GenBank/DDBJ whole genome shotgun (WGS) entry which is preliminary data.</text>
</comment>
<sequence>MKVEVKIDPARAEPTVTVTAPALTEEVRALVRSLEPRSLTGWRGEEAIPLEPGDLLRCYAANKGVYAQSPAGEYLVKLRLYELEERLDPGAFVRISHSEIVNLKQVTALDLSLAGTIKMTLAGGAAVCWVSRRYVPKIKQALGLGRGRRA</sequence>
<evidence type="ECO:0000259" key="5">
    <source>
        <dbReference type="PROSITE" id="PS50930"/>
    </source>
</evidence>
<dbReference type="Gene3D" id="2.40.50.1020">
    <property type="entry name" value="LytTr DNA-binding domain"/>
    <property type="match status" value="1"/>
</dbReference>
<evidence type="ECO:0000256" key="3">
    <source>
        <dbReference type="ARBA" id="ARBA00023125"/>
    </source>
</evidence>
<dbReference type="RefSeq" id="WP_238072826.1">
    <property type="nucleotide sequence ID" value="NZ_JAKNJB010000002.1"/>
</dbReference>